<evidence type="ECO:0000313" key="1">
    <source>
        <dbReference type="EMBL" id="KAK9156098.1"/>
    </source>
</evidence>
<name>A0AAP0PTP9_9MAGN</name>
<proteinExistence type="predicted"/>
<dbReference type="EMBL" id="JBBNAE010000001">
    <property type="protein sequence ID" value="KAK9156098.1"/>
    <property type="molecule type" value="Genomic_DNA"/>
</dbReference>
<sequence>MASTVSTTTDPHAVNVELSPAPYNTLPPLITINDAAQLPLKLTSLNSLLFGLDLLGYVDGSHIAPSTTVVAN</sequence>
<protein>
    <submittedName>
        <fullName evidence="1">Uncharacterized protein</fullName>
    </submittedName>
</protein>
<keyword evidence="2" id="KW-1185">Reference proteome</keyword>
<accession>A0AAP0PTP9</accession>
<reference evidence="1 2" key="1">
    <citation type="submission" date="2024-01" db="EMBL/GenBank/DDBJ databases">
        <title>Genome assemblies of Stephania.</title>
        <authorList>
            <person name="Yang L."/>
        </authorList>
    </citation>
    <scope>NUCLEOTIDE SEQUENCE [LARGE SCALE GENOMIC DNA]</scope>
    <source>
        <strain evidence="1">QJT</strain>
        <tissue evidence="1">Leaf</tissue>
    </source>
</reference>
<dbReference type="Proteomes" id="UP001417504">
    <property type="component" value="Unassembled WGS sequence"/>
</dbReference>
<comment type="caution">
    <text evidence="1">The sequence shown here is derived from an EMBL/GenBank/DDBJ whole genome shotgun (WGS) entry which is preliminary data.</text>
</comment>
<dbReference type="AlphaFoldDB" id="A0AAP0PTP9"/>
<organism evidence="1 2">
    <name type="scientific">Stephania japonica</name>
    <dbReference type="NCBI Taxonomy" id="461633"/>
    <lineage>
        <taxon>Eukaryota</taxon>
        <taxon>Viridiplantae</taxon>
        <taxon>Streptophyta</taxon>
        <taxon>Embryophyta</taxon>
        <taxon>Tracheophyta</taxon>
        <taxon>Spermatophyta</taxon>
        <taxon>Magnoliopsida</taxon>
        <taxon>Ranunculales</taxon>
        <taxon>Menispermaceae</taxon>
        <taxon>Menispermoideae</taxon>
        <taxon>Cissampelideae</taxon>
        <taxon>Stephania</taxon>
    </lineage>
</organism>
<evidence type="ECO:0000313" key="2">
    <source>
        <dbReference type="Proteomes" id="UP001417504"/>
    </source>
</evidence>
<gene>
    <name evidence="1" type="ORF">Sjap_003578</name>
</gene>